<evidence type="ECO:0000313" key="2">
    <source>
        <dbReference type="Proteomes" id="UP001159363"/>
    </source>
</evidence>
<accession>A0ABQ9GED0</accession>
<organism evidence="1 2">
    <name type="scientific">Dryococelus australis</name>
    <dbReference type="NCBI Taxonomy" id="614101"/>
    <lineage>
        <taxon>Eukaryota</taxon>
        <taxon>Metazoa</taxon>
        <taxon>Ecdysozoa</taxon>
        <taxon>Arthropoda</taxon>
        <taxon>Hexapoda</taxon>
        <taxon>Insecta</taxon>
        <taxon>Pterygota</taxon>
        <taxon>Neoptera</taxon>
        <taxon>Polyneoptera</taxon>
        <taxon>Phasmatodea</taxon>
        <taxon>Verophasmatodea</taxon>
        <taxon>Anareolatae</taxon>
        <taxon>Phasmatidae</taxon>
        <taxon>Eurycanthinae</taxon>
        <taxon>Dryococelus</taxon>
    </lineage>
</organism>
<comment type="caution">
    <text evidence="1">The sequence shown here is derived from an EMBL/GenBank/DDBJ whole genome shotgun (WGS) entry which is preliminary data.</text>
</comment>
<dbReference type="EMBL" id="JARBHB010000012">
    <property type="protein sequence ID" value="KAJ8870750.1"/>
    <property type="molecule type" value="Genomic_DNA"/>
</dbReference>
<reference evidence="1 2" key="1">
    <citation type="submission" date="2023-02" db="EMBL/GenBank/DDBJ databases">
        <title>LHISI_Scaffold_Assembly.</title>
        <authorList>
            <person name="Stuart O.P."/>
            <person name="Cleave R."/>
            <person name="Magrath M.J.L."/>
            <person name="Mikheyev A.S."/>
        </authorList>
    </citation>
    <scope>NUCLEOTIDE SEQUENCE [LARGE SCALE GENOMIC DNA]</scope>
    <source>
        <strain evidence="1">Daus_M_001</strain>
        <tissue evidence="1">Leg muscle</tissue>
    </source>
</reference>
<keyword evidence="2" id="KW-1185">Reference proteome</keyword>
<dbReference type="Proteomes" id="UP001159363">
    <property type="component" value="Chromosome 11"/>
</dbReference>
<protein>
    <submittedName>
        <fullName evidence="1">Uncharacterized protein</fullName>
    </submittedName>
</protein>
<gene>
    <name evidence="1" type="ORF">PR048_027049</name>
</gene>
<name>A0ABQ9GED0_9NEOP</name>
<proteinExistence type="predicted"/>
<evidence type="ECO:0000313" key="1">
    <source>
        <dbReference type="EMBL" id="KAJ8870750.1"/>
    </source>
</evidence>
<sequence length="148" mass="16457">MVTLSVDATAASTSTSAATVFTSVAAASTSKLGFLPDSDVRAAEATWAIHVISTKASFRAREGISKIFKMMFTDSHIVSEKQLSRTKTAYLGLAPYFHRKLTNYLRFAMHIVMCFDKSLNRISKLLHMDLAVRFWDENKNEISSRSLA</sequence>